<protein>
    <submittedName>
        <fullName evidence="3">Uncharacterized protein</fullName>
    </submittedName>
</protein>
<gene>
    <name evidence="3" type="ORF">F5147DRAFT_777430</name>
</gene>
<feature type="compositionally biased region" description="Basic and acidic residues" evidence="1">
    <location>
        <begin position="94"/>
        <end position="111"/>
    </location>
</feature>
<dbReference type="RefSeq" id="XP_041289016.1">
    <property type="nucleotide sequence ID" value="XM_041441982.1"/>
</dbReference>
<accession>A0A9P7JQI2</accession>
<sequence>MPVTCRDQGQFPPPDHPNSDALNVFMHFFVAEAQAKELATRKEAHAFKQRLHSERDRDQDYRHRPHGRDRKLERHHQREATHFASRRALSSLHRMLDNRPVHRHDLPRTQPHEVPLPQSPSMSITPPPSLPSPASPSPPAEPAGDLGADIDSLIAESEQMDLEAEARRRGFTTEELFGSVVLLGLVTIVNMSLLVLLAAMGTMNIESAPTSQA</sequence>
<dbReference type="GeneID" id="64704241"/>
<keyword evidence="2" id="KW-0812">Transmembrane</keyword>
<feature type="transmembrane region" description="Helical" evidence="2">
    <location>
        <begin position="176"/>
        <end position="200"/>
    </location>
</feature>
<proteinExistence type="predicted"/>
<dbReference type="AlphaFoldDB" id="A0A9P7JQI2"/>
<feature type="region of interest" description="Disordered" evidence="1">
    <location>
        <begin position="47"/>
        <end position="147"/>
    </location>
</feature>
<dbReference type="OrthoDB" id="2688715at2759"/>
<reference evidence="3" key="1">
    <citation type="journal article" date="2020" name="New Phytol.">
        <title>Comparative genomics reveals dynamic genome evolution in host specialist ectomycorrhizal fungi.</title>
        <authorList>
            <person name="Lofgren L.A."/>
            <person name="Nguyen N.H."/>
            <person name="Vilgalys R."/>
            <person name="Ruytinx J."/>
            <person name="Liao H.L."/>
            <person name="Branco S."/>
            <person name="Kuo A."/>
            <person name="LaButti K."/>
            <person name="Lipzen A."/>
            <person name="Andreopoulos W."/>
            <person name="Pangilinan J."/>
            <person name="Riley R."/>
            <person name="Hundley H."/>
            <person name="Na H."/>
            <person name="Barry K."/>
            <person name="Grigoriev I.V."/>
            <person name="Stajich J.E."/>
            <person name="Kennedy P.G."/>
        </authorList>
    </citation>
    <scope>NUCLEOTIDE SEQUENCE</scope>
    <source>
        <strain evidence="3">FC423</strain>
    </source>
</reference>
<feature type="compositionally biased region" description="Pro residues" evidence="1">
    <location>
        <begin position="125"/>
        <end position="141"/>
    </location>
</feature>
<keyword evidence="2" id="KW-0472">Membrane</keyword>
<feature type="compositionally biased region" description="Basic and acidic residues" evidence="1">
    <location>
        <begin position="47"/>
        <end position="62"/>
    </location>
</feature>
<dbReference type="EMBL" id="JABBWM010000059">
    <property type="protein sequence ID" value="KAG2098913.1"/>
    <property type="molecule type" value="Genomic_DNA"/>
</dbReference>
<keyword evidence="4" id="KW-1185">Reference proteome</keyword>
<evidence type="ECO:0000313" key="4">
    <source>
        <dbReference type="Proteomes" id="UP000823399"/>
    </source>
</evidence>
<comment type="caution">
    <text evidence="3">The sequence shown here is derived from an EMBL/GenBank/DDBJ whole genome shotgun (WGS) entry which is preliminary data.</text>
</comment>
<evidence type="ECO:0000256" key="2">
    <source>
        <dbReference type="SAM" id="Phobius"/>
    </source>
</evidence>
<evidence type="ECO:0000313" key="3">
    <source>
        <dbReference type="EMBL" id="KAG2098913.1"/>
    </source>
</evidence>
<name>A0A9P7JQI2_9AGAM</name>
<dbReference type="Proteomes" id="UP000823399">
    <property type="component" value="Unassembled WGS sequence"/>
</dbReference>
<evidence type="ECO:0000256" key="1">
    <source>
        <dbReference type="SAM" id="MobiDB-lite"/>
    </source>
</evidence>
<organism evidence="3 4">
    <name type="scientific">Suillus discolor</name>
    <dbReference type="NCBI Taxonomy" id="1912936"/>
    <lineage>
        <taxon>Eukaryota</taxon>
        <taxon>Fungi</taxon>
        <taxon>Dikarya</taxon>
        <taxon>Basidiomycota</taxon>
        <taxon>Agaricomycotina</taxon>
        <taxon>Agaricomycetes</taxon>
        <taxon>Agaricomycetidae</taxon>
        <taxon>Boletales</taxon>
        <taxon>Suillineae</taxon>
        <taxon>Suillaceae</taxon>
        <taxon>Suillus</taxon>
    </lineage>
</organism>
<keyword evidence="2" id="KW-1133">Transmembrane helix</keyword>
<feature type="compositionally biased region" description="Basic and acidic residues" evidence="1">
    <location>
        <begin position="70"/>
        <end position="81"/>
    </location>
</feature>